<accession>A0A507DHS3</accession>
<keyword evidence="3" id="KW-1185">Reference proteome</keyword>
<comment type="caution">
    <text evidence="2">The sequence shown here is derived from an EMBL/GenBank/DDBJ whole genome shotgun (WGS) entry which is preliminary data.</text>
</comment>
<dbReference type="AlphaFoldDB" id="A0A507DHS3"/>
<evidence type="ECO:0000313" key="3">
    <source>
        <dbReference type="Proteomes" id="UP000317494"/>
    </source>
</evidence>
<evidence type="ECO:0000313" key="4">
    <source>
        <dbReference type="Proteomes" id="UP000320475"/>
    </source>
</evidence>
<dbReference type="Proteomes" id="UP000317494">
    <property type="component" value="Unassembled WGS sequence"/>
</dbReference>
<sequence>MASVDEDLSKDSRTVTFLAKTGNVSFQIWKETEPEFYWYLEKNFKAYRCSIKLTADEKVYAVETEMPNDQVGKFQKAFNSGLIATELDKMHGLDPTVRQRDAKLTRLTVTAGTVLPQNLDKSSVAALEARLLELELHERARSIDIRAIMEKMQALQLDMFKKLEATDKKVDQNAHELSWKCEKSEAALKKYRAK</sequence>
<dbReference type="EMBL" id="QEAN01000068">
    <property type="protein sequence ID" value="TPX50390.1"/>
    <property type="molecule type" value="Genomic_DNA"/>
</dbReference>
<evidence type="ECO:0000313" key="2">
    <source>
        <dbReference type="EMBL" id="TPX50390.1"/>
    </source>
</evidence>
<dbReference type="VEuPathDB" id="FungiDB:SeMB42_g02265"/>
<organism evidence="2 3">
    <name type="scientific">Synchytrium endobioticum</name>
    <dbReference type="NCBI Taxonomy" id="286115"/>
    <lineage>
        <taxon>Eukaryota</taxon>
        <taxon>Fungi</taxon>
        <taxon>Fungi incertae sedis</taxon>
        <taxon>Chytridiomycota</taxon>
        <taxon>Chytridiomycota incertae sedis</taxon>
        <taxon>Chytridiomycetes</taxon>
        <taxon>Synchytriales</taxon>
        <taxon>Synchytriaceae</taxon>
        <taxon>Synchytrium</taxon>
    </lineage>
</organism>
<dbReference type="EMBL" id="QEAM01000076">
    <property type="protein sequence ID" value="TPX47513.1"/>
    <property type="molecule type" value="Genomic_DNA"/>
</dbReference>
<evidence type="ECO:0000313" key="1">
    <source>
        <dbReference type="EMBL" id="TPX47513.1"/>
    </source>
</evidence>
<protein>
    <submittedName>
        <fullName evidence="2">Uncharacterized protein</fullName>
    </submittedName>
</protein>
<gene>
    <name evidence="1" type="ORF">SeLEV6574_g02643</name>
    <name evidence="2" type="ORF">SeMB42_g02265</name>
</gene>
<dbReference type="Proteomes" id="UP000320475">
    <property type="component" value="Unassembled WGS sequence"/>
</dbReference>
<name>A0A507DHS3_9FUNG</name>
<proteinExistence type="predicted"/>
<dbReference type="OrthoDB" id="2105634at2759"/>
<reference evidence="3 4" key="1">
    <citation type="journal article" date="2019" name="Sci. Rep.">
        <title>Comparative genomics of chytrid fungi reveal insights into the obligate biotrophic and pathogenic lifestyle of Synchytrium endobioticum.</title>
        <authorList>
            <person name="van de Vossenberg B.T.L.H."/>
            <person name="Warris S."/>
            <person name="Nguyen H.D.T."/>
            <person name="van Gent-Pelzer M.P.E."/>
            <person name="Joly D.L."/>
            <person name="van de Geest H.C."/>
            <person name="Bonants P.J.M."/>
            <person name="Smith D.S."/>
            <person name="Levesque C.A."/>
            <person name="van der Lee T.A.J."/>
        </authorList>
    </citation>
    <scope>NUCLEOTIDE SEQUENCE [LARGE SCALE GENOMIC DNA]</scope>
    <source>
        <strain evidence="1 4">LEV6574</strain>
        <strain evidence="2 3">MB42</strain>
    </source>
</reference>